<dbReference type="CDD" id="cd03791">
    <property type="entry name" value="GT5_Glycogen_synthase_DULL1-like"/>
    <property type="match status" value="1"/>
</dbReference>
<sequence length="487" mass="52868">MRVLHVASEVYPLIKTGGLADVAAALPAAQIEIGIDARLLVPGYPAVLAKLADLRPVRTLADPWTRGGSVLMLGRTPDGVPCYVVDAPELYGRPGNPYLGPDNRDWPDNHLRFALLGWVAARLGGPEGGLRWRPDVVHGHDWQSGLAPAYLELGLESRTGPRPATVLTIHNIAYQGLFPAGLLGELRLPAESFTVDGLEYYGQIGFLKAGLYYADRISTVSPTYAEEIQSPDGGWGLHGLLASRAADLWGILNGVDYGVWSPAVDPALVRPYDVDSLDDKAASKTALREEFGLEQRDGAPLFGVVSRLTPMKGFDLLLSAIPALVAEGAQFAVLGSGEGWLEDGFRDLAARYPGQVGVHVGYDEPLSHRVQAGSDVIMLPSRSEPCGLIQLYGLRYGTLPLVRRVGGLADTVADAQDWAIDRGEATGFVFDHATVEDLAWACRRAIALYRDPARWRSVQRAAMGRDFSWAASARRYLEMYRTVYPDE</sequence>
<evidence type="ECO:0000256" key="7">
    <source>
        <dbReference type="ARBA" id="ARBA00023056"/>
    </source>
</evidence>
<evidence type="ECO:0000256" key="2">
    <source>
        <dbReference type="ARBA" id="ARBA00002764"/>
    </source>
</evidence>
<dbReference type="GO" id="GO:0009011">
    <property type="term" value="F:alpha-1,4-glucan glucosyltransferase (ADP-glucose donor) activity"/>
    <property type="evidence" value="ECO:0007669"/>
    <property type="project" value="UniProtKB-EC"/>
</dbReference>
<comment type="pathway">
    <text evidence="3 8">Glycan biosynthesis; glycogen biosynthesis.</text>
</comment>
<evidence type="ECO:0000256" key="8">
    <source>
        <dbReference type="HAMAP-Rule" id="MF_00484"/>
    </source>
</evidence>
<keyword evidence="12" id="KW-1185">Reference proteome</keyword>
<protein>
    <recommendedName>
        <fullName evidence="8">Glycogen synthase</fullName>
        <ecNumber evidence="8">2.4.1.21</ecNumber>
    </recommendedName>
    <alternativeName>
        <fullName evidence="8">Starch [bacterial glycogen] synthase</fullName>
    </alternativeName>
</protein>
<keyword evidence="6 8" id="KW-0808">Transferase</keyword>
<dbReference type="InterPro" id="IPR001296">
    <property type="entry name" value="Glyco_trans_1"/>
</dbReference>
<dbReference type="NCBIfam" id="NF001899">
    <property type="entry name" value="PRK00654.1-2"/>
    <property type="match status" value="1"/>
</dbReference>
<dbReference type="Proteomes" id="UP000595197">
    <property type="component" value="Chromosome"/>
</dbReference>
<dbReference type="InterPro" id="IPR011835">
    <property type="entry name" value="GS/SS"/>
</dbReference>
<comment type="catalytic activity">
    <reaction evidence="1 8">
        <text>[(1-&gt;4)-alpha-D-glucosyl](n) + ADP-alpha-D-glucose = [(1-&gt;4)-alpha-D-glucosyl](n+1) + ADP + H(+)</text>
        <dbReference type="Rhea" id="RHEA:18189"/>
        <dbReference type="Rhea" id="RHEA-COMP:9584"/>
        <dbReference type="Rhea" id="RHEA-COMP:9587"/>
        <dbReference type="ChEBI" id="CHEBI:15378"/>
        <dbReference type="ChEBI" id="CHEBI:15444"/>
        <dbReference type="ChEBI" id="CHEBI:57498"/>
        <dbReference type="ChEBI" id="CHEBI:456216"/>
        <dbReference type="EC" id="2.4.1.21"/>
    </reaction>
</comment>
<dbReference type="EMBL" id="CP067420">
    <property type="protein sequence ID" value="QQP89350.1"/>
    <property type="molecule type" value="Genomic_DNA"/>
</dbReference>
<feature type="binding site" evidence="8">
    <location>
        <position position="15"/>
    </location>
    <ligand>
        <name>ADP-alpha-D-glucose</name>
        <dbReference type="ChEBI" id="CHEBI:57498"/>
    </ligand>
</feature>
<evidence type="ECO:0000313" key="11">
    <source>
        <dbReference type="EMBL" id="QQP89350.1"/>
    </source>
</evidence>
<keyword evidence="7 8" id="KW-0320">Glycogen biosynthesis</keyword>
<keyword evidence="5 8" id="KW-0328">Glycosyltransferase</keyword>
<evidence type="ECO:0000259" key="9">
    <source>
        <dbReference type="Pfam" id="PF00534"/>
    </source>
</evidence>
<evidence type="ECO:0000256" key="5">
    <source>
        <dbReference type="ARBA" id="ARBA00022676"/>
    </source>
</evidence>
<dbReference type="PANTHER" id="PTHR45825">
    <property type="entry name" value="GRANULE-BOUND STARCH SYNTHASE 1, CHLOROPLASTIC/AMYLOPLASTIC"/>
    <property type="match status" value="1"/>
</dbReference>
<name>A0ABX7B4S9_9PROT</name>
<evidence type="ECO:0000256" key="6">
    <source>
        <dbReference type="ARBA" id="ARBA00022679"/>
    </source>
</evidence>
<dbReference type="NCBIfam" id="TIGR02095">
    <property type="entry name" value="glgA"/>
    <property type="match status" value="1"/>
</dbReference>
<proteinExistence type="inferred from homology"/>
<dbReference type="PANTHER" id="PTHR45825:SF11">
    <property type="entry name" value="ALPHA AMYLASE DOMAIN-CONTAINING PROTEIN"/>
    <property type="match status" value="1"/>
</dbReference>
<evidence type="ECO:0000259" key="10">
    <source>
        <dbReference type="Pfam" id="PF08323"/>
    </source>
</evidence>
<evidence type="ECO:0000313" key="12">
    <source>
        <dbReference type="Proteomes" id="UP000595197"/>
    </source>
</evidence>
<comment type="similarity">
    <text evidence="4 8">Belongs to the glycosyltransferase 1 family. Bacterial/plant glycogen synthase subfamily.</text>
</comment>
<dbReference type="Gene3D" id="3.40.50.2000">
    <property type="entry name" value="Glycogen Phosphorylase B"/>
    <property type="match status" value="2"/>
</dbReference>
<comment type="function">
    <text evidence="2 8">Synthesizes alpha-1,4-glucan chains using ADP-glucose.</text>
</comment>
<organism evidence="11 12">
    <name type="scientific">Skermanella cutis</name>
    <dbReference type="NCBI Taxonomy" id="2775420"/>
    <lineage>
        <taxon>Bacteria</taxon>
        <taxon>Pseudomonadati</taxon>
        <taxon>Pseudomonadota</taxon>
        <taxon>Alphaproteobacteria</taxon>
        <taxon>Rhodospirillales</taxon>
        <taxon>Azospirillaceae</taxon>
        <taxon>Skermanella</taxon>
    </lineage>
</organism>
<feature type="domain" description="Glycosyl transferase family 1" evidence="9">
    <location>
        <begin position="293"/>
        <end position="456"/>
    </location>
</feature>
<gene>
    <name evidence="8 11" type="primary">glgA</name>
    <name evidence="11" type="ORF">IGS68_25750</name>
</gene>
<dbReference type="InterPro" id="IPR013534">
    <property type="entry name" value="Starch_synth_cat_dom"/>
</dbReference>
<accession>A0ABX7B4S9</accession>
<feature type="domain" description="Starch synthase catalytic" evidence="10">
    <location>
        <begin position="2"/>
        <end position="242"/>
    </location>
</feature>
<dbReference type="Pfam" id="PF08323">
    <property type="entry name" value="Glyco_transf_5"/>
    <property type="match status" value="1"/>
</dbReference>
<dbReference type="RefSeq" id="WP_201075479.1">
    <property type="nucleotide sequence ID" value="NZ_CP067420.1"/>
</dbReference>
<reference evidence="11" key="1">
    <citation type="submission" date="2021-02" db="EMBL/GenBank/DDBJ databases">
        <title>Skermanella TT6 skin isolate.</title>
        <authorList>
            <person name="Lee K."/>
            <person name="Ganzorig M."/>
        </authorList>
    </citation>
    <scope>NUCLEOTIDE SEQUENCE</scope>
    <source>
        <strain evidence="11">TT6</strain>
    </source>
</reference>
<dbReference type="HAMAP" id="MF_00484">
    <property type="entry name" value="Glycogen_synth"/>
    <property type="match status" value="1"/>
</dbReference>
<evidence type="ECO:0000256" key="3">
    <source>
        <dbReference type="ARBA" id="ARBA00004964"/>
    </source>
</evidence>
<dbReference type="Pfam" id="PF00534">
    <property type="entry name" value="Glycos_transf_1"/>
    <property type="match status" value="1"/>
</dbReference>
<evidence type="ECO:0000256" key="1">
    <source>
        <dbReference type="ARBA" id="ARBA00001478"/>
    </source>
</evidence>
<dbReference type="EC" id="2.4.1.21" evidence="8"/>
<evidence type="ECO:0000256" key="4">
    <source>
        <dbReference type="ARBA" id="ARBA00010281"/>
    </source>
</evidence>
<dbReference type="SUPFAM" id="SSF53756">
    <property type="entry name" value="UDP-Glycosyltransferase/glycogen phosphorylase"/>
    <property type="match status" value="1"/>
</dbReference>